<protein>
    <submittedName>
        <fullName evidence="2">Uncharacterized protein</fullName>
    </submittedName>
</protein>
<evidence type="ECO:0000313" key="2">
    <source>
        <dbReference type="EMBL" id="GJT76843.1"/>
    </source>
</evidence>
<dbReference type="Proteomes" id="UP001151760">
    <property type="component" value="Unassembled WGS sequence"/>
</dbReference>
<proteinExistence type="predicted"/>
<feature type="compositionally biased region" description="Basic and acidic residues" evidence="1">
    <location>
        <begin position="267"/>
        <end position="279"/>
    </location>
</feature>
<name>A0ABQ5GME7_9ASTR</name>
<feature type="region of interest" description="Disordered" evidence="1">
    <location>
        <begin position="258"/>
        <end position="286"/>
    </location>
</feature>
<evidence type="ECO:0000313" key="3">
    <source>
        <dbReference type="Proteomes" id="UP001151760"/>
    </source>
</evidence>
<gene>
    <name evidence="2" type="ORF">Tco_1043568</name>
</gene>
<accession>A0ABQ5GME7</accession>
<evidence type="ECO:0000256" key="1">
    <source>
        <dbReference type="SAM" id="MobiDB-lite"/>
    </source>
</evidence>
<keyword evidence="3" id="KW-1185">Reference proteome</keyword>
<comment type="caution">
    <text evidence="2">The sequence shown here is derived from an EMBL/GenBank/DDBJ whole genome shotgun (WGS) entry which is preliminary data.</text>
</comment>
<dbReference type="EMBL" id="BQNB010018661">
    <property type="protein sequence ID" value="GJT76843.1"/>
    <property type="molecule type" value="Genomic_DNA"/>
</dbReference>
<organism evidence="2 3">
    <name type="scientific">Tanacetum coccineum</name>
    <dbReference type="NCBI Taxonomy" id="301880"/>
    <lineage>
        <taxon>Eukaryota</taxon>
        <taxon>Viridiplantae</taxon>
        <taxon>Streptophyta</taxon>
        <taxon>Embryophyta</taxon>
        <taxon>Tracheophyta</taxon>
        <taxon>Spermatophyta</taxon>
        <taxon>Magnoliopsida</taxon>
        <taxon>eudicotyledons</taxon>
        <taxon>Gunneridae</taxon>
        <taxon>Pentapetalae</taxon>
        <taxon>asterids</taxon>
        <taxon>campanulids</taxon>
        <taxon>Asterales</taxon>
        <taxon>Asteraceae</taxon>
        <taxon>Asteroideae</taxon>
        <taxon>Anthemideae</taxon>
        <taxon>Anthemidinae</taxon>
        <taxon>Tanacetum</taxon>
    </lineage>
</organism>
<reference evidence="2" key="1">
    <citation type="journal article" date="2022" name="Int. J. Mol. Sci.">
        <title>Draft Genome of Tanacetum Coccineum: Genomic Comparison of Closely Related Tanacetum-Family Plants.</title>
        <authorList>
            <person name="Yamashiro T."/>
            <person name="Shiraishi A."/>
            <person name="Nakayama K."/>
            <person name="Satake H."/>
        </authorList>
    </citation>
    <scope>NUCLEOTIDE SEQUENCE</scope>
</reference>
<sequence length="286" mass="33351">MLWAFTKTPSVVYHNFLREFLCTAIAYDPNPPADIFEIYYVSHTAPKGREAKLGQKFLKSHSYWIAFGWFWRKYTWTWLNWRRKARLRLYTKVLLKILYSAGDGVAIPRDIVILQARCHDHSQRLRSDAVVSVVTSSLVRYDDISRNCDAVSRHCTEFFKRLWCRVVITVNDLSYVNLCPCEETMGYELLNGIHLLSRGVITAEDLNNKCEQNPLSHRKSGFQDRNRSTNIDYLCLMISGLVELYKGDLGYQGMDKSKITRKQSKASKHEHENQKEYKAKTKIPKP</sequence>
<reference evidence="2" key="2">
    <citation type="submission" date="2022-01" db="EMBL/GenBank/DDBJ databases">
        <authorList>
            <person name="Yamashiro T."/>
            <person name="Shiraishi A."/>
            <person name="Satake H."/>
            <person name="Nakayama K."/>
        </authorList>
    </citation>
    <scope>NUCLEOTIDE SEQUENCE</scope>
</reference>